<dbReference type="EMBL" id="QQBC01000002">
    <property type="protein sequence ID" value="RDI68152.1"/>
    <property type="molecule type" value="Genomic_DNA"/>
</dbReference>
<comment type="caution">
    <text evidence="2">The sequence shown here is derived from an EMBL/GenBank/DDBJ whole genome shotgun (WGS) entry which is preliminary data.</text>
</comment>
<organism evidence="2 3">
    <name type="scientific">Nocardia pseudobrasiliensis</name>
    <dbReference type="NCBI Taxonomy" id="45979"/>
    <lineage>
        <taxon>Bacteria</taxon>
        <taxon>Bacillati</taxon>
        <taxon>Actinomycetota</taxon>
        <taxon>Actinomycetes</taxon>
        <taxon>Mycobacteriales</taxon>
        <taxon>Nocardiaceae</taxon>
        <taxon>Nocardia</taxon>
    </lineage>
</organism>
<dbReference type="InterPro" id="IPR002881">
    <property type="entry name" value="DUF58"/>
</dbReference>
<accession>A0A370IBQ3</accession>
<keyword evidence="3" id="KW-1185">Reference proteome</keyword>
<dbReference type="PANTHER" id="PTHR33608:SF14">
    <property type="entry name" value="POSSIBLE CONSERVED SECRETED PROTEIN"/>
    <property type="match status" value="1"/>
</dbReference>
<gene>
    <name evidence="2" type="ORF">DFR76_102553</name>
</gene>
<sequence>MTDSWYHPTPLAVSLTLCAGLVAVLALALGSPELMIFAAPMIGWVSVGWGVPAVAIRVGTADEESAALTCFESERVEAEIVIDIAASEFGAHIPPVAGLSIETHTRTATSMTIAVTAERWGRYSIPIEIAAVTRGGLAVVKSRHRPVRLTVHPLVVVDTSAVPDASVRMRVGGHPSRFPGAGSEFAGIRPFVSGDGPRSVNWRATARRGSLYATERRLELAGDVVIAFDATLHRTGSAFEPLDRAVRGAAELAWSALRSGDRVGLINIGDPAGWYPVRGGRRQFHGIVAVLIDPENVPAQRFSGTVPPPVAVPAGATVVAYSALLDSGFTLSLLELGRRGHRVVVVDVMPESMVDHPDPLVGRLWSFERAGMYRNMGIAGIEVRR</sequence>
<dbReference type="RefSeq" id="WP_067992815.1">
    <property type="nucleotide sequence ID" value="NZ_QQBC01000002.1"/>
</dbReference>
<reference evidence="2 3" key="1">
    <citation type="submission" date="2018-07" db="EMBL/GenBank/DDBJ databases">
        <title>Genomic Encyclopedia of Type Strains, Phase IV (KMG-IV): sequencing the most valuable type-strain genomes for metagenomic binning, comparative biology and taxonomic classification.</title>
        <authorList>
            <person name="Goeker M."/>
        </authorList>
    </citation>
    <scope>NUCLEOTIDE SEQUENCE [LARGE SCALE GENOMIC DNA]</scope>
    <source>
        <strain evidence="2 3">DSM 44290</strain>
    </source>
</reference>
<feature type="domain" description="DUF58" evidence="1">
    <location>
        <begin position="188"/>
        <end position="350"/>
    </location>
</feature>
<proteinExistence type="predicted"/>
<evidence type="ECO:0000259" key="1">
    <source>
        <dbReference type="Pfam" id="PF01882"/>
    </source>
</evidence>
<dbReference type="PANTHER" id="PTHR33608">
    <property type="entry name" value="BLL2464 PROTEIN"/>
    <property type="match status" value="1"/>
</dbReference>
<dbReference type="AlphaFoldDB" id="A0A370IBQ3"/>
<dbReference type="Pfam" id="PF01882">
    <property type="entry name" value="DUF58"/>
    <property type="match status" value="1"/>
</dbReference>
<evidence type="ECO:0000313" key="2">
    <source>
        <dbReference type="EMBL" id="RDI68152.1"/>
    </source>
</evidence>
<dbReference type="Proteomes" id="UP000254869">
    <property type="component" value="Unassembled WGS sequence"/>
</dbReference>
<evidence type="ECO:0000313" key="3">
    <source>
        <dbReference type="Proteomes" id="UP000254869"/>
    </source>
</evidence>
<name>A0A370IBQ3_9NOCA</name>
<dbReference type="STRING" id="1210086.GCA_001613105_01129"/>
<protein>
    <submittedName>
        <fullName evidence="2">Uncharacterized protein (DUF58 family)</fullName>
    </submittedName>
</protein>